<gene>
    <name evidence="2" type="ORF">SAMN05216258_11015</name>
</gene>
<dbReference type="RefSeq" id="WP_092863039.1">
    <property type="nucleotide sequence ID" value="NZ_FOQH01000010.1"/>
</dbReference>
<proteinExistence type="predicted"/>
<name>A0A1I3LGD7_9RHOB</name>
<reference evidence="2 3" key="1">
    <citation type="submission" date="2016-10" db="EMBL/GenBank/DDBJ databases">
        <authorList>
            <person name="de Groot N.N."/>
        </authorList>
    </citation>
    <scope>NUCLEOTIDE SEQUENCE [LARGE SCALE GENOMIC DNA]</scope>
    <source>
        <strain evidence="2 3">CGMCC 1.11030</strain>
    </source>
</reference>
<evidence type="ECO:0000313" key="3">
    <source>
        <dbReference type="Proteomes" id="UP000199377"/>
    </source>
</evidence>
<dbReference type="Proteomes" id="UP000199377">
    <property type="component" value="Unassembled WGS sequence"/>
</dbReference>
<dbReference type="AlphaFoldDB" id="A0A1I3LGD7"/>
<dbReference type="Pfam" id="PF14090">
    <property type="entry name" value="HTH_39"/>
    <property type="match status" value="1"/>
</dbReference>
<dbReference type="OrthoDB" id="8482085at2"/>
<dbReference type="STRING" id="1114924.SAMN05216258_11015"/>
<accession>A0A1I3LGD7</accession>
<dbReference type="EMBL" id="FOQH01000010">
    <property type="protein sequence ID" value="SFI83823.1"/>
    <property type="molecule type" value="Genomic_DNA"/>
</dbReference>
<protein>
    <submittedName>
        <fullName evidence="2">Helix-turn-helix domain-containing protein</fullName>
    </submittedName>
</protein>
<sequence>MTEQSITTQRAQIRAHLEAGNSITPRQAQDLFGCDRLAARIHELKGEGLPILSERPEEGPRFAIYSIAKEG</sequence>
<dbReference type="InterPro" id="IPR055245">
    <property type="entry name" value="HTH_proteobacteria"/>
</dbReference>
<keyword evidence="3" id="KW-1185">Reference proteome</keyword>
<organism evidence="2 3">
    <name type="scientific">Albimonas pacifica</name>
    <dbReference type="NCBI Taxonomy" id="1114924"/>
    <lineage>
        <taxon>Bacteria</taxon>
        <taxon>Pseudomonadati</taxon>
        <taxon>Pseudomonadota</taxon>
        <taxon>Alphaproteobacteria</taxon>
        <taxon>Rhodobacterales</taxon>
        <taxon>Paracoccaceae</taxon>
        <taxon>Albimonas</taxon>
    </lineage>
</organism>
<evidence type="ECO:0000259" key="1">
    <source>
        <dbReference type="Pfam" id="PF14090"/>
    </source>
</evidence>
<feature type="domain" description="Winged helix-turn-helix" evidence="1">
    <location>
        <begin position="8"/>
        <end position="69"/>
    </location>
</feature>
<evidence type="ECO:0000313" key="2">
    <source>
        <dbReference type="EMBL" id="SFI83823.1"/>
    </source>
</evidence>